<evidence type="ECO:0000259" key="2">
    <source>
        <dbReference type="Pfam" id="PF20172"/>
    </source>
</evidence>
<dbReference type="Gene3D" id="1.10.443.10">
    <property type="entry name" value="Intergrase catalytic core"/>
    <property type="match status" value="1"/>
</dbReference>
<feature type="domain" description="DUF6538" evidence="2">
    <location>
        <begin position="5"/>
        <end position="61"/>
    </location>
</feature>
<dbReference type="Pfam" id="PF20172">
    <property type="entry name" value="DUF6538"/>
    <property type="match status" value="1"/>
</dbReference>
<keyword evidence="4" id="KW-1185">Reference proteome</keyword>
<keyword evidence="1" id="KW-0233">DNA recombination</keyword>
<dbReference type="InterPro" id="IPR011010">
    <property type="entry name" value="DNA_brk_join_enz"/>
</dbReference>
<reference evidence="3" key="1">
    <citation type="submission" date="2022-12" db="EMBL/GenBank/DDBJ databases">
        <title>Jiella pelagia sp. nov., isolated from phosphonate enriched culture of Northwest Pacific surface seawater.</title>
        <authorList>
            <person name="Shin D.Y."/>
            <person name="Hwang C.Y."/>
        </authorList>
    </citation>
    <scope>NUCLEOTIDE SEQUENCE</scope>
    <source>
        <strain evidence="3">HL-NP1</strain>
    </source>
</reference>
<evidence type="ECO:0000256" key="1">
    <source>
        <dbReference type="ARBA" id="ARBA00023172"/>
    </source>
</evidence>
<sequence>MKTRHLTRRGDVYIFQIRIPDHLNRVARLSPLRRSLGVMSGKDAQQKADIFAGRARSIFATRREPFRREDRTALMRTIFAAAGPYRRGRRISDETDPDNRELTFRAAYRDLRERLSALRGHERMALDAANEIVRKLLVEDHPDWLADMSGSAMLHRALNEEEWHLITEKILDEDAVRRRFGLEPRITKSTPIDLLNQQMEKVENFIEFGRNYTMGTLENIEDVHIETRDALQRRIAEVHKLQSDAALSADRHTLALDTTKSDILTAINRRFSEMQATLSEGAFGHVADGAPRSRRSKRAPLFSEVSLQLQEDETKRSDGRNTAELNLLKRITSYFITLVGDRPIDRYTFDQIQSYVYDIAFIEPNVMKKYPDFTLNDLKEHIKKNRENHNIGLAEKTIRDAYLDRVKKIIKKGYLSINETSPFLGVVFRVHTDTPPPRERTAISAETAKEVLALSARSGVLSDVLLPLLGYLTGRRLAQLTDLRFEWFRREHSAWIVKPQGHVGTEDEKRKSKFKTNSALKKFVLNKVLEEIGLMDWIAQQKEGPVFHWLDQCANPAGAAQKRMTRLFLEAGCKSDDLETFHALRNTWISEASSKIAERVSRLQAGHELTDIHDRYKGQLKAVEVQAVYAMEPPHDIDLRAFQGLDWEALASKRPIGGRRGKAAIPASRRKAERAA</sequence>
<dbReference type="SUPFAM" id="SSF56349">
    <property type="entry name" value="DNA breaking-rejoining enzymes"/>
    <property type="match status" value="1"/>
</dbReference>
<evidence type="ECO:0000313" key="4">
    <source>
        <dbReference type="Proteomes" id="UP001164020"/>
    </source>
</evidence>
<protein>
    <recommendedName>
        <fullName evidence="2">DUF6538 domain-containing protein</fullName>
    </recommendedName>
</protein>
<accession>A0ABY7C3Q6</accession>
<dbReference type="InterPro" id="IPR046668">
    <property type="entry name" value="DUF6538"/>
</dbReference>
<dbReference type="EMBL" id="CP114029">
    <property type="protein sequence ID" value="WAP69861.1"/>
    <property type="molecule type" value="Genomic_DNA"/>
</dbReference>
<evidence type="ECO:0000313" key="3">
    <source>
        <dbReference type="EMBL" id="WAP69861.1"/>
    </source>
</evidence>
<proteinExistence type="predicted"/>
<dbReference type="InterPro" id="IPR013762">
    <property type="entry name" value="Integrase-like_cat_sf"/>
</dbReference>
<dbReference type="Proteomes" id="UP001164020">
    <property type="component" value="Chromosome"/>
</dbReference>
<gene>
    <name evidence="3" type="ORF">OH818_06625</name>
</gene>
<name>A0ABY7C3Q6_9HYPH</name>
<organism evidence="3 4">
    <name type="scientific">Jiella pelagia</name>
    <dbReference type="NCBI Taxonomy" id="2986949"/>
    <lineage>
        <taxon>Bacteria</taxon>
        <taxon>Pseudomonadati</taxon>
        <taxon>Pseudomonadota</taxon>
        <taxon>Alphaproteobacteria</taxon>
        <taxon>Hyphomicrobiales</taxon>
        <taxon>Aurantimonadaceae</taxon>
        <taxon>Jiella</taxon>
    </lineage>
</organism>